<dbReference type="InterPro" id="IPR013325">
    <property type="entry name" value="RNA_pol_sigma_r2"/>
</dbReference>
<evidence type="ECO:0000313" key="9">
    <source>
        <dbReference type="EMBL" id="MFC6883824.1"/>
    </source>
</evidence>
<feature type="compositionally biased region" description="Basic and acidic residues" evidence="6">
    <location>
        <begin position="160"/>
        <end position="174"/>
    </location>
</feature>
<comment type="similarity">
    <text evidence="1">Belongs to the sigma-70 factor family. ECF subfamily.</text>
</comment>
<keyword evidence="3" id="KW-0731">Sigma factor</keyword>
<protein>
    <submittedName>
        <fullName evidence="9">RNA polymerase sigma factor</fullName>
    </submittedName>
</protein>
<dbReference type="InterPro" id="IPR013324">
    <property type="entry name" value="RNA_pol_sigma_r3/r4-like"/>
</dbReference>
<comment type="caution">
    <text evidence="9">The sequence shown here is derived from an EMBL/GenBank/DDBJ whole genome shotgun (WGS) entry which is preliminary data.</text>
</comment>
<keyword evidence="5" id="KW-0804">Transcription</keyword>
<organism evidence="9 10">
    <name type="scientific">Actinomadura yumaensis</name>
    <dbReference type="NCBI Taxonomy" id="111807"/>
    <lineage>
        <taxon>Bacteria</taxon>
        <taxon>Bacillati</taxon>
        <taxon>Actinomycetota</taxon>
        <taxon>Actinomycetes</taxon>
        <taxon>Streptosporangiales</taxon>
        <taxon>Thermomonosporaceae</taxon>
        <taxon>Actinomadura</taxon>
    </lineage>
</organism>
<feature type="domain" description="RNA polymerase sigma factor 70 region 4 type 2" evidence="8">
    <location>
        <begin position="100"/>
        <end position="151"/>
    </location>
</feature>
<evidence type="ECO:0000256" key="4">
    <source>
        <dbReference type="ARBA" id="ARBA00023125"/>
    </source>
</evidence>
<feature type="region of interest" description="Disordered" evidence="6">
    <location>
        <begin position="155"/>
        <end position="174"/>
    </location>
</feature>
<feature type="domain" description="RNA polymerase sigma-70 region 2" evidence="7">
    <location>
        <begin position="11"/>
        <end position="77"/>
    </location>
</feature>
<dbReference type="PANTHER" id="PTHR43133:SF50">
    <property type="entry name" value="ECF RNA POLYMERASE SIGMA FACTOR SIGM"/>
    <property type="match status" value="1"/>
</dbReference>
<reference evidence="10" key="1">
    <citation type="journal article" date="2019" name="Int. J. Syst. Evol. Microbiol.">
        <title>The Global Catalogue of Microorganisms (GCM) 10K type strain sequencing project: providing services to taxonomists for standard genome sequencing and annotation.</title>
        <authorList>
            <consortium name="The Broad Institute Genomics Platform"/>
            <consortium name="The Broad Institute Genome Sequencing Center for Infectious Disease"/>
            <person name="Wu L."/>
            <person name="Ma J."/>
        </authorList>
    </citation>
    <scope>NUCLEOTIDE SEQUENCE [LARGE SCALE GENOMIC DNA]</scope>
    <source>
        <strain evidence="10">JCM 3369</strain>
    </source>
</reference>
<keyword evidence="2" id="KW-0805">Transcription regulation</keyword>
<evidence type="ECO:0000259" key="8">
    <source>
        <dbReference type="Pfam" id="PF08281"/>
    </source>
</evidence>
<dbReference type="InterPro" id="IPR039425">
    <property type="entry name" value="RNA_pol_sigma-70-like"/>
</dbReference>
<dbReference type="InterPro" id="IPR036388">
    <property type="entry name" value="WH-like_DNA-bd_sf"/>
</dbReference>
<evidence type="ECO:0000256" key="1">
    <source>
        <dbReference type="ARBA" id="ARBA00010641"/>
    </source>
</evidence>
<dbReference type="NCBIfam" id="TIGR02937">
    <property type="entry name" value="sigma70-ECF"/>
    <property type="match status" value="1"/>
</dbReference>
<dbReference type="Pfam" id="PF08281">
    <property type="entry name" value="Sigma70_r4_2"/>
    <property type="match status" value="1"/>
</dbReference>
<dbReference type="SUPFAM" id="SSF88946">
    <property type="entry name" value="Sigma2 domain of RNA polymerase sigma factors"/>
    <property type="match status" value="1"/>
</dbReference>
<dbReference type="SUPFAM" id="SSF88659">
    <property type="entry name" value="Sigma3 and sigma4 domains of RNA polymerase sigma factors"/>
    <property type="match status" value="1"/>
</dbReference>
<dbReference type="Pfam" id="PF04542">
    <property type="entry name" value="Sigma70_r2"/>
    <property type="match status" value="1"/>
</dbReference>
<dbReference type="EMBL" id="JBHSXS010000022">
    <property type="protein sequence ID" value="MFC6883824.1"/>
    <property type="molecule type" value="Genomic_DNA"/>
</dbReference>
<dbReference type="Gene3D" id="1.10.10.10">
    <property type="entry name" value="Winged helix-like DNA-binding domain superfamily/Winged helix DNA-binding domain"/>
    <property type="match status" value="1"/>
</dbReference>
<gene>
    <name evidence="9" type="ORF">ACFQKB_28985</name>
</gene>
<accession>A0ABW2CT05</accession>
<evidence type="ECO:0000256" key="5">
    <source>
        <dbReference type="ARBA" id="ARBA00023163"/>
    </source>
</evidence>
<keyword evidence="10" id="KW-1185">Reference proteome</keyword>
<dbReference type="PANTHER" id="PTHR43133">
    <property type="entry name" value="RNA POLYMERASE ECF-TYPE SIGMA FACTO"/>
    <property type="match status" value="1"/>
</dbReference>
<dbReference type="InterPro" id="IPR013249">
    <property type="entry name" value="RNA_pol_sigma70_r4_t2"/>
</dbReference>
<evidence type="ECO:0000256" key="3">
    <source>
        <dbReference type="ARBA" id="ARBA00023082"/>
    </source>
</evidence>
<dbReference type="InterPro" id="IPR014284">
    <property type="entry name" value="RNA_pol_sigma-70_dom"/>
</dbReference>
<evidence type="ECO:0000259" key="7">
    <source>
        <dbReference type="Pfam" id="PF04542"/>
    </source>
</evidence>
<dbReference type="Proteomes" id="UP001596380">
    <property type="component" value="Unassembled WGS sequence"/>
</dbReference>
<evidence type="ECO:0000256" key="6">
    <source>
        <dbReference type="SAM" id="MobiDB-lite"/>
    </source>
</evidence>
<dbReference type="InterPro" id="IPR007627">
    <property type="entry name" value="RNA_pol_sigma70_r2"/>
</dbReference>
<keyword evidence="4" id="KW-0238">DNA-binding</keyword>
<sequence length="174" mass="19350">MADDAAFADFYRGAYPGLVAELYAYTGSLAEAQEVAQEAFTRAWSRWGRLRSYDQPRAWVARVGYRLAVSRWRRARRSLTVLRGQGPPPDVPPPSEASVALVAALSRIPEPQRRALVLHHMGGYLVAEIAAMEDVAEGTVKARLSRGRRRLAVLLDDGEPDRGPREDREGTRHA</sequence>
<proteinExistence type="inferred from homology"/>
<name>A0ABW2CT05_9ACTN</name>
<evidence type="ECO:0000313" key="10">
    <source>
        <dbReference type="Proteomes" id="UP001596380"/>
    </source>
</evidence>
<dbReference type="Gene3D" id="1.10.1740.10">
    <property type="match status" value="1"/>
</dbReference>
<dbReference type="RefSeq" id="WP_160823114.1">
    <property type="nucleotide sequence ID" value="NZ_JBHSXE010000001.1"/>
</dbReference>
<evidence type="ECO:0000256" key="2">
    <source>
        <dbReference type="ARBA" id="ARBA00023015"/>
    </source>
</evidence>